<organism evidence="3 4">
    <name type="scientific">Trinickia symbiotica</name>
    <dbReference type="NCBI Taxonomy" id="863227"/>
    <lineage>
        <taxon>Bacteria</taxon>
        <taxon>Pseudomonadati</taxon>
        <taxon>Pseudomonadota</taxon>
        <taxon>Betaproteobacteria</taxon>
        <taxon>Burkholderiales</taxon>
        <taxon>Burkholderiaceae</taxon>
        <taxon>Trinickia</taxon>
    </lineage>
</organism>
<dbReference type="EMBL" id="PNYC01000096">
    <property type="protein sequence ID" value="PMS26769.1"/>
    <property type="molecule type" value="Genomic_DNA"/>
</dbReference>
<keyword evidence="1" id="KW-0378">Hydrolase</keyword>
<dbReference type="InterPro" id="IPR029001">
    <property type="entry name" value="ITPase-like_fam"/>
</dbReference>
<sequence>MTSASRPPLILASSSPYRRELLERLRLPFEIVVPNIDETPVPDESPDQT</sequence>
<keyword evidence="2" id="KW-0546">Nucleotide metabolism</keyword>
<evidence type="ECO:0000256" key="1">
    <source>
        <dbReference type="ARBA" id="ARBA00022801"/>
    </source>
</evidence>
<proteinExistence type="predicted"/>
<evidence type="ECO:0000313" key="3">
    <source>
        <dbReference type="EMBL" id="PMS26769.1"/>
    </source>
</evidence>
<dbReference type="GO" id="GO:0047429">
    <property type="term" value="F:nucleoside triphosphate diphosphatase activity"/>
    <property type="evidence" value="ECO:0007669"/>
    <property type="project" value="InterPro"/>
</dbReference>
<feature type="non-terminal residue" evidence="3">
    <location>
        <position position="49"/>
    </location>
</feature>
<dbReference type="SUPFAM" id="SSF52972">
    <property type="entry name" value="ITPase-like"/>
    <property type="match status" value="1"/>
</dbReference>
<dbReference type="RefSeq" id="WP_189595372.1">
    <property type="nucleotide sequence ID" value="NZ_PNYC01000096.1"/>
</dbReference>
<dbReference type="AlphaFoldDB" id="A0A2N7WBJ1"/>
<keyword evidence="4" id="KW-1185">Reference proteome</keyword>
<accession>A0A2N7WBJ1</accession>
<gene>
    <name evidence="3" type="ORF">C0Z20_31125</name>
</gene>
<dbReference type="Proteomes" id="UP000235777">
    <property type="component" value="Unassembled WGS sequence"/>
</dbReference>
<comment type="caution">
    <text evidence="3">The sequence shown here is derived from an EMBL/GenBank/DDBJ whole genome shotgun (WGS) entry which is preliminary data.</text>
</comment>
<name>A0A2N7WBJ1_9BURK</name>
<dbReference type="GO" id="GO:0009117">
    <property type="term" value="P:nucleotide metabolic process"/>
    <property type="evidence" value="ECO:0007669"/>
    <property type="project" value="UniProtKB-KW"/>
</dbReference>
<reference evidence="3 4" key="1">
    <citation type="submission" date="2018-01" db="EMBL/GenBank/DDBJ databases">
        <title>Whole genome analyses suggest that Burkholderia sensu lato contains two further novel genera in the rhizoxinica-symbiotica group Mycetohabitans gen. nov., and Trinickia gen. nov.: implications for the evolution of diazotrophy and nodulation in the Burkholderiaceae.</title>
        <authorList>
            <person name="Estrada-de los Santos P."/>
            <person name="Palmer M."/>
            <person name="Chavez-Ramirez B."/>
            <person name="Beukes C."/>
            <person name="Steenkamp E.T."/>
            <person name="Hirsch A.M."/>
            <person name="Manyaka P."/>
            <person name="Maluk M."/>
            <person name="Lafos M."/>
            <person name="Crook M."/>
            <person name="Gross E."/>
            <person name="Simon M.F."/>
            <person name="Bueno dos Reis Junior F."/>
            <person name="Poole P.S."/>
            <person name="Venter S.N."/>
            <person name="James E.K."/>
        </authorList>
    </citation>
    <scope>NUCLEOTIDE SEQUENCE [LARGE SCALE GENOMIC DNA]</scope>
    <source>
        <strain evidence="3 4">JPY 581</strain>
    </source>
</reference>
<dbReference type="Pfam" id="PF02545">
    <property type="entry name" value="Maf"/>
    <property type="match status" value="1"/>
</dbReference>
<evidence type="ECO:0000313" key="4">
    <source>
        <dbReference type="Proteomes" id="UP000235777"/>
    </source>
</evidence>
<dbReference type="Gene3D" id="3.90.950.10">
    <property type="match status" value="1"/>
</dbReference>
<dbReference type="InterPro" id="IPR003697">
    <property type="entry name" value="Maf-like"/>
</dbReference>
<evidence type="ECO:0000256" key="2">
    <source>
        <dbReference type="ARBA" id="ARBA00023080"/>
    </source>
</evidence>
<protein>
    <submittedName>
        <fullName evidence="3">Septum formation inhibitor Maf</fullName>
    </submittedName>
</protein>